<dbReference type="Gene3D" id="3.40.630.30">
    <property type="match status" value="1"/>
</dbReference>
<dbReference type="EMBL" id="JAPIVE010000001">
    <property type="protein sequence ID" value="MCX2522647.1"/>
    <property type="molecule type" value="Genomic_DNA"/>
</dbReference>
<keyword evidence="1" id="KW-0808">Transferase</keyword>
<dbReference type="InterPro" id="IPR016181">
    <property type="entry name" value="Acyl_CoA_acyltransferase"/>
</dbReference>
<evidence type="ECO:0000256" key="2">
    <source>
        <dbReference type="ARBA" id="ARBA00023315"/>
    </source>
</evidence>
<sequence>MEIEIVDAGEQDLQAIVAIYNQAVRETTAIWNFTEVDEANRWHWLRERVDAGYPVLVARSGGHCLGYATYGPWRPHDGFARTVEHSVYVAEGRQGNGIGSTLMKALMVRAADQGIHVMVAGIDAGNPGSIRLHERLGFSESGRLPQVGMKFGRWLDLVFMQYVFPAP</sequence>
<comment type="catalytic activity">
    <reaction evidence="4">
        <text>L-methionine sulfone + acetyl-CoA = N-acetyl-L-methionine sulfone + CoA + H(+)</text>
        <dbReference type="Rhea" id="RHEA:47656"/>
        <dbReference type="ChEBI" id="CHEBI:15378"/>
        <dbReference type="ChEBI" id="CHEBI:57287"/>
        <dbReference type="ChEBI" id="CHEBI:57288"/>
        <dbReference type="ChEBI" id="CHEBI:87824"/>
        <dbReference type="ChEBI" id="CHEBI:87825"/>
    </reaction>
</comment>
<name>A0AA41ZC81_9GAMM</name>
<dbReference type="PANTHER" id="PTHR43072:SF23">
    <property type="entry name" value="UPF0039 PROTEIN C11D3.02C"/>
    <property type="match status" value="1"/>
</dbReference>
<keyword evidence="7" id="KW-1185">Reference proteome</keyword>
<feature type="domain" description="N-acetyltransferase" evidence="5">
    <location>
        <begin position="3"/>
        <end position="165"/>
    </location>
</feature>
<accession>A0AA41ZC81</accession>
<keyword evidence="2" id="KW-0012">Acyltransferase</keyword>
<evidence type="ECO:0000313" key="7">
    <source>
        <dbReference type="Proteomes" id="UP001165678"/>
    </source>
</evidence>
<proteinExistence type="predicted"/>
<dbReference type="PANTHER" id="PTHR43072">
    <property type="entry name" value="N-ACETYLTRANSFERASE"/>
    <property type="match status" value="1"/>
</dbReference>
<dbReference type="GO" id="GO:0016747">
    <property type="term" value="F:acyltransferase activity, transferring groups other than amino-acyl groups"/>
    <property type="evidence" value="ECO:0007669"/>
    <property type="project" value="InterPro"/>
</dbReference>
<comment type="caution">
    <text evidence="6">The sequence shown here is derived from an EMBL/GenBank/DDBJ whole genome shotgun (WGS) entry which is preliminary data.</text>
</comment>
<reference evidence="6" key="1">
    <citation type="submission" date="2022-11" db="EMBL/GenBank/DDBJ databases">
        <title>Larsenimonas rhizosphaerae sp. nov., isolated from a tidal mudflat.</title>
        <authorList>
            <person name="Lee S.D."/>
            <person name="Kim I.S."/>
        </authorList>
    </citation>
    <scope>NUCLEOTIDE SEQUENCE</scope>
    <source>
        <strain evidence="6">GH2-1</strain>
    </source>
</reference>
<evidence type="ECO:0000256" key="1">
    <source>
        <dbReference type="ARBA" id="ARBA00022679"/>
    </source>
</evidence>
<gene>
    <name evidence="6" type="ORF">OQ287_00130</name>
</gene>
<evidence type="ECO:0000259" key="5">
    <source>
        <dbReference type="PROSITE" id="PS51186"/>
    </source>
</evidence>
<dbReference type="Proteomes" id="UP001165678">
    <property type="component" value="Unassembled WGS sequence"/>
</dbReference>
<dbReference type="PROSITE" id="PS51186">
    <property type="entry name" value="GNAT"/>
    <property type="match status" value="1"/>
</dbReference>
<evidence type="ECO:0000313" key="6">
    <source>
        <dbReference type="EMBL" id="MCX2522647.1"/>
    </source>
</evidence>
<dbReference type="Pfam" id="PF00583">
    <property type="entry name" value="Acetyltransf_1"/>
    <property type="match status" value="1"/>
</dbReference>
<evidence type="ECO:0000256" key="3">
    <source>
        <dbReference type="ARBA" id="ARBA00050603"/>
    </source>
</evidence>
<comment type="catalytic activity">
    <reaction evidence="3">
        <text>L-methionine sulfoximine + acetyl-CoA = N-acetyl-L-methionine sulfoximine + CoA + H(+)</text>
        <dbReference type="Rhea" id="RHEA:47660"/>
        <dbReference type="ChEBI" id="CHEBI:15378"/>
        <dbReference type="ChEBI" id="CHEBI:57287"/>
        <dbReference type="ChEBI" id="CHEBI:57288"/>
        <dbReference type="ChEBI" id="CHEBI:87826"/>
        <dbReference type="ChEBI" id="CHEBI:87827"/>
    </reaction>
</comment>
<organism evidence="6 7">
    <name type="scientific">Larsenimonas rhizosphaerae</name>
    <dbReference type="NCBI Taxonomy" id="2944682"/>
    <lineage>
        <taxon>Bacteria</taxon>
        <taxon>Pseudomonadati</taxon>
        <taxon>Pseudomonadota</taxon>
        <taxon>Gammaproteobacteria</taxon>
        <taxon>Oceanospirillales</taxon>
        <taxon>Halomonadaceae</taxon>
        <taxon>Larsenimonas</taxon>
    </lineage>
</organism>
<dbReference type="AlphaFoldDB" id="A0AA41ZC81"/>
<dbReference type="RefSeq" id="WP_265895167.1">
    <property type="nucleotide sequence ID" value="NZ_JAPIVE010000001.1"/>
</dbReference>
<dbReference type="InterPro" id="IPR000182">
    <property type="entry name" value="GNAT_dom"/>
</dbReference>
<dbReference type="SUPFAM" id="SSF55729">
    <property type="entry name" value="Acyl-CoA N-acyltransferases (Nat)"/>
    <property type="match status" value="1"/>
</dbReference>
<protein>
    <submittedName>
        <fullName evidence="6">GNAT family N-acetyltransferase</fullName>
    </submittedName>
</protein>
<dbReference type="CDD" id="cd04301">
    <property type="entry name" value="NAT_SF"/>
    <property type="match status" value="1"/>
</dbReference>
<evidence type="ECO:0000256" key="4">
    <source>
        <dbReference type="ARBA" id="ARBA00051334"/>
    </source>
</evidence>
<dbReference type="FunFam" id="3.40.630.30:FF:000026">
    <property type="entry name" value="Phosphinothricin acetyltransferase"/>
    <property type="match status" value="1"/>
</dbReference>